<keyword evidence="14" id="KW-1185">Reference proteome</keyword>
<dbReference type="GO" id="GO:0046872">
    <property type="term" value="F:metal ion binding"/>
    <property type="evidence" value="ECO:0007669"/>
    <property type="project" value="UniProtKB-KW"/>
</dbReference>
<dbReference type="GO" id="GO:0035539">
    <property type="term" value="F:8-oxo-7,8-dihydrodeoxyguanosine triphosphate pyrophosphatase activity"/>
    <property type="evidence" value="ECO:0007669"/>
    <property type="project" value="UniProtKB-EC"/>
</dbReference>
<evidence type="ECO:0000256" key="3">
    <source>
        <dbReference type="ARBA" id="ARBA00022457"/>
    </source>
</evidence>
<dbReference type="GO" id="GO:0044716">
    <property type="term" value="F:8-oxo-GDP phosphatase activity"/>
    <property type="evidence" value="ECO:0007669"/>
    <property type="project" value="TreeGrafter"/>
</dbReference>
<dbReference type="GO" id="GO:0006260">
    <property type="term" value="P:DNA replication"/>
    <property type="evidence" value="ECO:0007669"/>
    <property type="project" value="UniProtKB-KW"/>
</dbReference>
<dbReference type="PROSITE" id="PS51462">
    <property type="entry name" value="NUDIX"/>
    <property type="match status" value="1"/>
</dbReference>
<dbReference type="OrthoDB" id="9810648at2"/>
<gene>
    <name evidence="13" type="ORF">SAMN02910451_02808</name>
</gene>
<keyword evidence="9" id="KW-0234">DNA repair</keyword>
<dbReference type="GO" id="GO:0044715">
    <property type="term" value="F:8-oxo-dGDP phosphatase activity"/>
    <property type="evidence" value="ECO:0007669"/>
    <property type="project" value="TreeGrafter"/>
</dbReference>
<comment type="cofactor">
    <cofactor evidence="1">
        <name>Mg(2+)</name>
        <dbReference type="ChEBI" id="CHEBI:18420"/>
    </cofactor>
</comment>
<evidence type="ECO:0000259" key="12">
    <source>
        <dbReference type="PROSITE" id="PS51462"/>
    </source>
</evidence>
<dbReference type="RefSeq" id="WP_074463215.1">
    <property type="nucleotide sequence ID" value="NZ_FMUR01000020.1"/>
</dbReference>
<dbReference type="CDD" id="cd03425">
    <property type="entry name" value="NUDIX_MutT_NudA_like"/>
    <property type="match status" value="1"/>
</dbReference>
<comment type="similarity">
    <text evidence="2">Belongs to the Nudix hydrolase family.</text>
</comment>
<evidence type="ECO:0000256" key="11">
    <source>
        <dbReference type="ARBA" id="ARBA00038905"/>
    </source>
</evidence>
<evidence type="ECO:0000256" key="4">
    <source>
        <dbReference type="ARBA" id="ARBA00022705"/>
    </source>
</evidence>
<dbReference type="InterPro" id="IPR047127">
    <property type="entry name" value="MutT-like"/>
</dbReference>
<name>A0A1G5GCN0_9FIRM</name>
<evidence type="ECO:0000256" key="8">
    <source>
        <dbReference type="ARBA" id="ARBA00022842"/>
    </source>
</evidence>
<reference evidence="14" key="1">
    <citation type="submission" date="2016-10" db="EMBL/GenBank/DDBJ databases">
        <authorList>
            <person name="Varghese N."/>
            <person name="Submissions S."/>
        </authorList>
    </citation>
    <scope>NUCLEOTIDE SEQUENCE [LARGE SCALE GENOMIC DNA]</scope>
    <source>
        <strain evidence="14">XBD2006</strain>
    </source>
</reference>
<evidence type="ECO:0000256" key="5">
    <source>
        <dbReference type="ARBA" id="ARBA00022723"/>
    </source>
</evidence>
<evidence type="ECO:0000256" key="1">
    <source>
        <dbReference type="ARBA" id="ARBA00001946"/>
    </source>
</evidence>
<dbReference type="PRINTS" id="PR00502">
    <property type="entry name" value="NUDIXFAMILY"/>
</dbReference>
<evidence type="ECO:0000313" key="13">
    <source>
        <dbReference type="EMBL" id="SCY49282.1"/>
    </source>
</evidence>
<accession>A0A1G5GCN0</accession>
<keyword evidence="8" id="KW-0460">Magnesium</keyword>
<dbReference type="SUPFAM" id="SSF55811">
    <property type="entry name" value="Nudix"/>
    <property type="match status" value="1"/>
</dbReference>
<dbReference type="AlphaFoldDB" id="A0A1G5GCN0"/>
<keyword evidence="3" id="KW-0515">Mutator protein</keyword>
<dbReference type="Pfam" id="PF00293">
    <property type="entry name" value="NUDIX"/>
    <property type="match status" value="1"/>
</dbReference>
<evidence type="ECO:0000256" key="10">
    <source>
        <dbReference type="ARBA" id="ARBA00035861"/>
    </source>
</evidence>
<keyword evidence="4" id="KW-0235">DNA replication</keyword>
<keyword evidence="6" id="KW-0227">DNA damage</keyword>
<dbReference type="EC" id="3.6.1.55" evidence="11"/>
<dbReference type="GO" id="GO:0006281">
    <property type="term" value="P:DNA repair"/>
    <property type="evidence" value="ECO:0007669"/>
    <property type="project" value="UniProtKB-KW"/>
</dbReference>
<comment type="catalytic activity">
    <reaction evidence="10">
        <text>8-oxo-dGTP + H2O = 8-oxo-dGMP + diphosphate + H(+)</text>
        <dbReference type="Rhea" id="RHEA:31575"/>
        <dbReference type="ChEBI" id="CHEBI:15377"/>
        <dbReference type="ChEBI" id="CHEBI:15378"/>
        <dbReference type="ChEBI" id="CHEBI:33019"/>
        <dbReference type="ChEBI" id="CHEBI:63224"/>
        <dbReference type="ChEBI" id="CHEBI:77896"/>
        <dbReference type="EC" id="3.6.1.55"/>
    </reaction>
</comment>
<dbReference type="InterPro" id="IPR020476">
    <property type="entry name" value="Nudix_hydrolase"/>
</dbReference>
<sequence length="134" mass="15303">MLKTINVVAAIICDDINNKTKAFATRRGYGEYKGWWEFPGGKIESGETPQEALVREIREELTAKIVVGDLIKTIEYDYPSFHLSMDCFWAEVESGELELKEAEAARWLAKDELDDVDWLPADELLIDMIKEGMD</sequence>
<dbReference type="Gene3D" id="3.90.79.10">
    <property type="entry name" value="Nucleoside Triphosphate Pyrophosphohydrolase"/>
    <property type="match status" value="1"/>
</dbReference>
<keyword evidence="5" id="KW-0479">Metal-binding</keyword>
<organism evidence="13 14">
    <name type="scientific">Butyrivibrio hungatei</name>
    <dbReference type="NCBI Taxonomy" id="185008"/>
    <lineage>
        <taxon>Bacteria</taxon>
        <taxon>Bacillati</taxon>
        <taxon>Bacillota</taxon>
        <taxon>Clostridia</taxon>
        <taxon>Lachnospirales</taxon>
        <taxon>Lachnospiraceae</taxon>
        <taxon>Butyrivibrio</taxon>
    </lineage>
</organism>
<dbReference type="Proteomes" id="UP000183047">
    <property type="component" value="Unassembled WGS sequence"/>
</dbReference>
<evidence type="ECO:0000256" key="7">
    <source>
        <dbReference type="ARBA" id="ARBA00022801"/>
    </source>
</evidence>
<dbReference type="InterPro" id="IPR000086">
    <property type="entry name" value="NUDIX_hydrolase_dom"/>
</dbReference>
<dbReference type="PANTHER" id="PTHR47707:SF1">
    <property type="entry name" value="NUDIX HYDROLASE FAMILY PROTEIN"/>
    <property type="match status" value="1"/>
</dbReference>
<feature type="domain" description="Nudix hydrolase" evidence="12">
    <location>
        <begin position="3"/>
        <end position="134"/>
    </location>
</feature>
<dbReference type="InterPro" id="IPR015797">
    <property type="entry name" value="NUDIX_hydrolase-like_dom_sf"/>
</dbReference>
<evidence type="ECO:0000313" key="14">
    <source>
        <dbReference type="Proteomes" id="UP000183047"/>
    </source>
</evidence>
<dbReference type="EMBL" id="FMUR01000020">
    <property type="protein sequence ID" value="SCY49282.1"/>
    <property type="molecule type" value="Genomic_DNA"/>
</dbReference>
<dbReference type="GO" id="GO:0008413">
    <property type="term" value="F:8-oxo-7,8-dihydroguanosine triphosphate pyrophosphatase activity"/>
    <property type="evidence" value="ECO:0007669"/>
    <property type="project" value="TreeGrafter"/>
</dbReference>
<evidence type="ECO:0000256" key="2">
    <source>
        <dbReference type="ARBA" id="ARBA00005582"/>
    </source>
</evidence>
<protein>
    <recommendedName>
        <fullName evidence="11">8-oxo-dGTP diphosphatase</fullName>
        <ecNumber evidence="11">3.6.1.55</ecNumber>
    </recommendedName>
</protein>
<evidence type="ECO:0000256" key="6">
    <source>
        <dbReference type="ARBA" id="ARBA00022763"/>
    </source>
</evidence>
<proteinExistence type="inferred from homology"/>
<dbReference type="PANTHER" id="PTHR47707">
    <property type="entry name" value="8-OXO-DGTP DIPHOSPHATASE"/>
    <property type="match status" value="1"/>
</dbReference>
<evidence type="ECO:0000256" key="9">
    <source>
        <dbReference type="ARBA" id="ARBA00023204"/>
    </source>
</evidence>
<keyword evidence="7" id="KW-0378">Hydrolase</keyword>